<dbReference type="GO" id="GO:0004540">
    <property type="term" value="F:RNA nuclease activity"/>
    <property type="evidence" value="ECO:0007669"/>
    <property type="project" value="InterPro"/>
</dbReference>
<comment type="caution">
    <text evidence="3">The sequence shown here is derived from an EMBL/GenBank/DDBJ whole genome shotgun (WGS) entry which is preliminary data.</text>
</comment>
<organism evidence="3 4">
    <name type="scientific">candidate division KSB3 bacterium</name>
    <dbReference type="NCBI Taxonomy" id="2044937"/>
    <lineage>
        <taxon>Bacteria</taxon>
        <taxon>candidate division KSB3</taxon>
    </lineage>
</organism>
<dbReference type="Proteomes" id="UP000230821">
    <property type="component" value="Unassembled WGS sequence"/>
</dbReference>
<dbReference type="AlphaFoldDB" id="A0A2G6KCK9"/>
<feature type="domain" description="NYN" evidence="2">
    <location>
        <begin position="5"/>
        <end position="148"/>
    </location>
</feature>
<dbReference type="Gene3D" id="3.40.50.1010">
    <property type="entry name" value="5'-nuclease"/>
    <property type="match status" value="1"/>
</dbReference>
<evidence type="ECO:0000259" key="2">
    <source>
        <dbReference type="Pfam" id="PF01936"/>
    </source>
</evidence>
<gene>
    <name evidence="3" type="ORF">CSA56_12090</name>
</gene>
<evidence type="ECO:0000313" key="4">
    <source>
        <dbReference type="Proteomes" id="UP000230821"/>
    </source>
</evidence>
<dbReference type="Pfam" id="PF01936">
    <property type="entry name" value="NYN"/>
    <property type="match status" value="1"/>
</dbReference>
<dbReference type="PANTHER" id="PTHR35811:SF1">
    <property type="entry name" value="HTH OST-TYPE DOMAIN-CONTAINING PROTEIN"/>
    <property type="match status" value="1"/>
</dbReference>
<feature type="compositionally biased region" description="Basic residues" evidence="1">
    <location>
        <begin position="151"/>
        <end position="162"/>
    </location>
</feature>
<name>A0A2G6KCK9_9BACT</name>
<dbReference type="InterPro" id="IPR021139">
    <property type="entry name" value="NYN"/>
</dbReference>
<evidence type="ECO:0000313" key="3">
    <source>
        <dbReference type="EMBL" id="PIE33413.1"/>
    </source>
</evidence>
<reference evidence="3 4" key="1">
    <citation type="submission" date="2017-10" db="EMBL/GenBank/DDBJ databases">
        <title>Novel microbial diversity and functional potential in the marine mammal oral microbiome.</title>
        <authorList>
            <person name="Dudek N.K."/>
            <person name="Sun C.L."/>
            <person name="Burstein D."/>
            <person name="Kantor R.S."/>
            <person name="Aliaga Goltsman D.S."/>
            <person name="Bik E.M."/>
            <person name="Thomas B.C."/>
            <person name="Banfield J.F."/>
            <person name="Relman D.A."/>
        </authorList>
    </citation>
    <scope>NUCLEOTIDE SEQUENCE [LARGE SCALE GENOMIC DNA]</scope>
    <source>
        <strain evidence="3">DOLJORAL78_47_16</strain>
    </source>
</reference>
<proteinExistence type="predicted"/>
<evidence type="ECO:0000256" key="1">
    <source>
        <dbReference type="SAM" id="MobiDB-lite"/>
    </source>
</evidence>
<feature type="compositionally biased region" description="Basic and acidic residues" evidence="1">
    <location>
        <begin position="169"/>
        <end position="188"/>
    </location>
</feature>
<sequence length="267" mass="30549">MRKFIAVYVDLENVAGIVDLDSMLQDIILEENQEAPEEYIFAVKFACGNSQSISKLRGQLTNHNFEIREAPHVTGKKNRADLIISLDAFEKLYLDKPAIDRFVFVTRDSDFSVIMDILRKYGKEVWLITKEGDEQRPIFTNSTDNIIVLSPKKKSAPPKKKPVSQSTSDKQEGNHGKKSRKTPDEETRDTVAEELFIKVLISLDPSEEHLLNAIANKMRQLNKSFKIKNTSYKRMTTLAKEFEKKGWFKTKKNADGHLLLSDLEASR</sequence>
<dbReference type="EMBL" id="PDSK01000099">
    <property type="protein sequence ID" value="PIE33413.1"/>
    <property type="molecule type" value="Genomic_DNA"/>
</dbReference>
<accession>A0A2G6KCK9</accession>
<feature type="region of interest" description="Disordered" evidence="1">
    <location>
        <begin position="149"/>
        <end position="188"/>
    </location>
</feature>
<protein>
    <submittedName>
        <fullName evidence="3">NYN domain-containing protein</fullName>
    </submittedName>
</protein>
<dbReference type="PANTHER" id="PTHR35811">
    <property type="entry name" value="SLR1870 PROTEIN"/>
    <property type="match status" value="1"/>
</dbReference>